<protein>
    <submittedName>
        <fullName evidence="2">Uncharacterized protein</fullName>
    </submittedName>
</protein>
<organism evidence="2 3">
    <name type="scientific">Tritrichomonas foetus</name>
    <dbReference type="NCBI Taxonomy" id="1144522"/>
    <lineage>
        <taxon>Eukaryota</taxon>
        <taxon>Metamonada</taxon>
        <taxon>Parabasalia</taxon>
        <taxon>Tritrichomonadida</taxon>
        <taxon>Tritrichomonadidae</taxon>
        <taxon>Tritrichomonas</taxon>
    </lineage>
</organism>
<keyword evidence="3" id="KW-1185">Reference proteome</keyword>
<evidence type="ECO:0000313" key="2">
    <source>
        <dbReference type="EMBL" id="OHT09786.1"/>
    </source>
</evidence>
<feature type="transmembrane region" description="Helical" evidence="1">
    <location>
        <begin position="163"/>
        <end position="190"/>
    </location>
</feature>
<evidence type="ECO:0000313" key="3">
    <source>
        <dbReference type="Proteomes" id="UP000179807"/>
    </source>
</evidence>
<feature type="transmembrane region" description="Helical" evidence="1">
    <location>
        <begin position="210"/>
        <end position="234"/>
    </location>
</feature>
<keyword evidence="1" id="KW-0812">Transmembrane</keyword>
<dbReference type="GeneID" id="94836539"/>
<feature type="transmembrane region" description="Helical" evidence="1">
    <location>
        <begin position="372"/>
        <end position="397"/>
    </location>
</feature>
<dbReference type="RefSeq" id="XP_068362922.1">
    <property type="nucleotide sequence ID" value="XM_068501835.1"/>
</dbReference>
<keyword evidence="1" id="KW-0472">Membrane</keyword>
<dbReference type="OrthoDB" id="10261361at2759"/>
<comment type="caution">
    <text evidence="2">The sequence shown here is derived from an EMBL/GenBank/DDBJ whole genome shotgun (WGS) entry which is preliminary data.</text>
</comment>
<dbReference type="AlphaFoldDB" id="A0A1J4KFH9"/>
<sequence length="879" mass="102436">MEHVRVRDTGFGALSGISRDVNVAFESNQVGSLVKDTIGKSAGSLGLASVSYDSGFQGIGHCCQRAMNFVKYDIFMNFFQQVGLWFENFELPDGFKNALDELFKFISLIWTFVEKITELILFYLWGGLSIILFTIWLIQKIYDPNLEIQGYNAYGWQRRGKLWLFYTKMLVTAITTLYLPTMNSVFKVIFCDPTMMAYYEMQCYEGAHLYHLAFAFFVFLYIGLYLPYTVYTVIRKYQPVPQRFDAQGRRIDVSKNKEQYYEQYRELLQTDQCPYNFLYAGYEYGWSAYKVIIMVVKVLLVIPCIPFIHSELLSVSLSTMIVFIYCLLSTIMRPFLNDSDDWLDISARVTSLLTLIMQILVLTGVIEGTFASFTLLVLHIANIAVMVILILGSLPFVKNFFRKHFGSIVVSSNMDYNTEVTRKQMIWQRFWRGILATDPATLPAYERLLELDDIVKRVGKNAYRSGLFPPTDEIAQCRRLARELEGVDVYYKGNVEDDTYWGRMYIKPFPFVCVIVYDNSEKTVEIHDHNIVDFIQQNLKDENIVNARKIRRALRCLNGEIVHYECDVSILPLGGISCGVVPVNCHCSKGRLTVKTKSNDMFCHGFNVVIDFCDGVYTDATGKLHTDQHCKIKNKDLGIDRDFMSNPLILKLLNDKRNLFLIESKWEDLHERMNYFRMDHEVERTQQEAQMSYSFWVLIDNNHHLPREELQHFLDAFETNPALHRVLKDRQREFDSLYSRLQYFDSHPAISYWYSFWDDIYMKNSMLKQIEKNDELFNLTSQYAIAYHPVSMARLKENLLKLKLRKKNGRGLFNDKILNKLESKLQDLGQAEMDYSKIQYVIPCSEDAMKDPRCTNQFILPENATYLMQAGLLAWNGKE</sequence>
<feature type="transmembrane region" description="Helical" evidence="1">
    <location>
        <begin position="348"/>
        <end position="366"/>
    </location>
</feature>
<name>A0A1J4KFH9_9EUKA</name>
<dbReference type="EMBL" id="MLAK01000630">
    <property type="protein sequence ID" value="OHT09786.1"/>
    <property type="molecule type" value="Genomic_DNA"/>
</dbReference>
<reference evidence="2" key="1">
    <citation type="submission" date="2016-10" db="EMBL/GenBank/DDBJ databases">
        <authorList>
            <person name="Benchimol M."/>
            <person name="Almeida L.G."/>
            <person name="Vasconcelos A.T."/>
            <person name="Perreira-Neves A."/>
            <person name="Rosa I.A."/>
            <person name="Tasca T."/>
            <person name="Bogo M.R."/>
            <person name="de Souza W."/>
        </authorList>
    </citation>
    <scope>NUCLEOTIDE SEQUENCE [LARGE SCALE GENOMIC DNA]</scope>
    <source>
        <strain evidence="2">K</strain>
    </source>
</reference>
<feature type="transmembrane region" description="Helical" evidence="1">
    <location>
        <begin position="120"/>
        <end position="142"/>
    </location>
</feature>
<feature type="transmembrane region" description="Helical" evidence="1">
    <location>
        <begin position="315"/>
        <end position="336"/>
    </location>
</feature>
<feature type="transmembrane region" description="Helical" evidence="1">
    <location>
        <begin position="291"/>
        <end position="309"/>
    </location>
</feature>
<keyword evidence="1" id="KW-1133">Transmembrane helix</keyword>
<dbReference type="VEuPathDB" id="TrichDB:TRFO_21220"/>
<proteinExistence type="predicted"/>
<gene>
    <name evidence="2" type="ORF">TRFO_21220</name>
</gene>
<dbReference type="Proteomes" id="UP000179807">
    <property type="component" value="Unassembled WGS sequence"/>
</dbReference>
<accession>A0A1J4KFH9</accession>
<evidence type="ECO:0000256" key="1">
    <source>
        <dbReference type="SAM" id="Phobius"/>
    </source>
</evidence>